<accession>A0AAD6J098</accession>
<keyword evidence="1" id="KW-0812">Transmembrane</keyword>
<dbReference type="PANTHER" id="PTHR37490:SF3">
    <property type="entry name" value="DUF3431 DOMAIN CONTAINING PROTEIN"/>
    <property type="match status" value="1"/>
</dbReference>
<organism evidence="2 3">
    <name type="scientific">Drechslerella dactyloides</name>
    <name type="common">Nematode-trapping fungus</name>
    <name type="synonym">Arthrobotrys dactyloides</name>
    <dbReference type="NCBI Taxonomy" id="74499"/>
    <lineage>
        <taxon>Eukaryota</taxon>
        <taxon>Fungi</taxon>
        <taxon>Dikarya</taxon>
        <taxon>Ascomycota</taxon>
        <taxon>Pezizomycotina</taxon>
        <taxon>Orbiliomycetes</taxon>
        <taxon>Orbiliales</taxon>
        <taxon>Orbiliaceae</taxon>
        <taxon>Drechslerella</taxon>
    </lineage>
</organism>
<keyword evidence="1" id="KW-0472">Membrane</keyword>
<dbReference type="AlphaFoldDB" id="A0AAD6J098"/>
<evidence type="ECO:0000256" key="1">
    <source>
        <dbReference type="SAM" id="Phobius"/>
    </source>
</evidence>
<keyword evidence="3" id="KW-1185">Reference proteome</keyword>
<gene>
    <name evidence="2" type="ORF">Dda_2868</name>
</gene>
<proteinExistence type="predicted"/>
<feature type="transmembrane region" description="Helical" evidence="1">
    <location>
        <begin position="67"/>
        <end position="83"/>
    </location>
</feature>
<dbReference type="Proteomes" id="UP001221413">
    <property type="component" value="Unassembled WGS sequence"/>
</dbReference>
<name>A0AAD6J098_DREDA</name>
<evidence type="ECO:0000313" key="3">
    <source>
        <dbReference type="Proteomes" id="UP001221413"/>
    </source>
</evidence>
<protein>
    <submittedName>
        <fullName evidence="2">Uncharacterized protein</fullName>
    </submittedName>
</protein>
<comment type="caution">
    <text evidence="2">The sequence shown here is derived from an EMBL/GenBank/DDBJ whole genome shotgun (WGS) entry which is preliminary data.</text>
</comment>
<reference evidence="2" key="1">
    <citation type="submission" date="2023-01" db="EMBL/GenBank/DDBJ databases">
        <title>The chitinases involved in constricting ring structure development in the nematode-trapping fungus Drechslerella dactyloides.</title>
        <authorList>
            <person name="Wang R."/>
            <person name="Zhang L."/>
            <person name="Tang P."/>
            <person name="Li S."/>
            <person name="Liang L."/>
        </authorList>
    </citation>
    <scope>NUCLEOTIDE SEQUENCE</scope>
    <source>
        <strain evidence="2">YMF1.00031</strain>
    </source>
</reference>
<dbReference type="Pfam" id="PF11913">
    <property type="entry name" value="DUF3431"/>
    <property type="match status" value="1"/>
</dbReference>
<dbReference type="EMBL" id="JAQGDS010000003">
    <property type="protein sequence ID" value="KAJ6262064.1"/>
    <property type="molecule type" value="Genomic_DNA"/>
</dbReference>
<keyword evidence="1" id="KW-1133">Transmembrane helix</keyword>
<dbReference type="PANTHER" id="PTHR37490">
    <property type="entry name" value="EXPRESSED PROTEIN"/>
    <property type="match status" value="1"/>
</dbReference>
<dbReference type="InterPro" id="IPR021838">
    <property type="entry name" value="DUF3431"/>
</dbReference>
<sequence>MVLFGLQLHGTGELNFADTIAKIESLGPAAMPRWSAAAKRAPGSSVSPAAVVRAISSPYSRRRPPRVVYLAVVLLLLLFYFLPSSSRPPSPLSTEKPSQVPYSRDLVVAAVKHDDVSWIEKHLTGWTPRIYITDAANYGDTNSLTVPRNKGREANVYLTYIIDHYDHLPDYMVFIHSLRYQWHNEDPMYDGVPVIKNLQLPYLDKAGFLALRCSWQLGCPAELKPISPYAVRIDDRSHTEEAYARSFEQLFPNMTVPEVVGAACGGQFALTRKKILERPLSDYEHYRQWLMDTELPDSISGLMFGKPYVNCPPAKECFCNVFGLCNLECNSEDMCEKRYQLPRFATIPPGWPERGPGTEGWPARGWAD</sequence>
<evidence type="ECO:0000313" key="2">
    <source>
        <dbReference type="EMBL" id="KAJ6262064.1"/>
    </source>
</evidence>